<dbReference type="InterPro" id="IPR006597">
    <property type="entry name" value="Sel1-like"/>
</dbReference>
<evidence type="ECO:0008006" key="4">
    <source>
        <dbReference type="Google" id="ProtNLM"/>
    </source>
</evidence>
<reference evidence="2 3" key="1">
    <citation type="journal article" date="2017" name="Mol. Biol. Evol.">
        <title>The 4-celled Tetrabaena socialis nuclear genome reveals the essential components for genetic control of cell number at the origin of multicellularity in the volvocine lineage.</title>
        <authorList>
            <person name="Featherston J."/>
            <person name="Arakaki Y."/>
            <person name="Hanschen E.R."/>
            <person name="Ferris P.J."/>
            <person name="Michod R.E."/>
            <person name="Olson B.J.S.C."/>
            <person name="Nozaki H."/>
            <person name="Durand P.M."/>
        </authorList>
    </citation>
    <scope>NUCLEOTIDE SEQUENCE [LARGE SCALE GENOMIC DNA]</scope>
    <source>
        <strain evidence="2 3">NIES-571</strain>
    </source>
</reference>
<evidence type="ECO:0000256" key="1">
    <source>
        <dbReference type="SAM" id="MobiDB-lite"/>
    </source>
</evidence>
<keyword evidence="3" id="KW-1185">Reference proteome</keyword>
<comment type="caution">
    <text evidence="2">The sequence shown here is derived from an EMBL/GenBank/DDBJ whole genome shotgun (WGS) entry which is preliminary data.</text>
</comment>
<dbReference type="OrthoDB" id="2384430at2759"/>
<dbReference type="SUPFAM" id="SSF81901">
    <property type="entry name" value="HCP-like"/>
    <property type="match status" value="1"/>
</dbReference>
<dbReference type="EMBL" id="PGGS01000309">
    <property type="protein sequence ID" value="PNH05390.1"/>
    <property type="molecule type" value="Genomic_DNA"/>
</dbReference>
<sequence>MHASPLRYSSASGLALAKRASVAGPAVPARPMSSSNYPAGRPKNSNKRSAPEQDRPGTAHAAPPMQPEPIPLKYVVQEAVKRWFEDTLVEAQRGDVKQQALLGEMYKEGYGCQKDTKAAKEWSEKAAARGYKMQGVYCEL</sequence>
<organism evidence="2 3">
    <name type="scientific">Tetrabaena socialis</name>
    <dbReference type="NCBI Taxonomy" id="47790"/>
    <lineage>
        <taxon>Eukaryota</taxon>
        <taxon>Viridiplantae</taxon>
        <taxon>Chlorophyta</taxon>
        <taxon>core chlorophytes</taxon>
        <taxon>Chlorophyceae</taxon>
        <taxon>CS clade</taxon>
        <taxon>Chlamydomonadales</taxon>
        <taxon>Tetrabaenaceae</taxon>
        <taxon>Tetrabaena</taxon>
    </lineage>
</organism>
<dbReference type="PANTHER" id="PTHR36792:SF5">
    <property type="entry name" value="SEL1 REPEAT PROTEIN"/>
    <property type="match status" value="1"/>
</dbReference>
<feature type="region of interest" description="Disordered" evidence="1">
    <location>
        <begin position="19"/>
        <end position="70"/>
    </location>
</feature>
<dbReference type="PANTHER" id="PTHR36792">
    <property type="entry name" value="EXPRESSED PROTEIN"/>
    <property type="match status" value="1"/>
</dbReference>
<proteinExistence type="predicted"/>
<evidence type="ECO:0000313" key="2">
    <source>
        <dbReference type="EMBL" id="PNH05390.1"/>
    </source>
</evidence>
<dbReference type="Gene3D" id="1.25.40.10">
    <property type="entry name" value="Tetratricopeptide repeat domain"/>
    <property type="match status" value="1"/>
</dbReference>
<gene>
    <name evidence="2" type="ORF">TSOC_008355</name>
</gene>
<accession>A0A2J7ZYP8</accession>
<dbReference type="InterPro" id="IPR011990">
    <property type="entry name" value="TPR-like_helical_dom_sf"/>
</dbReference>
<name>A0A2J7ZYP8_9CHLO</name>
<evidence type="ECO:0000313" key="3">
    <source>
        <dbReference type="Proteomes" id="UP000236333"/>
    </source>
</evidence>
<dbReference type="AlphaFoldDB" id="A0A2J7ZYP8"/>
<dbReference type="Proteomes" id="UP000236333">
    <property type="component" value="Unassembled WGS sequence"/>
</dbReference>
<dbReference type="SMART" id="SM00671">
    <property type="entry name" value="SEL1"/>
    <property type="match status" value="1"/>
</dbReference>
<protein>
    <recommendedName>
        <fullName evidence="4">Secretory immunoglobulin A-binding protein EsiB</fullName>
    </recommendedName>
</protein>